<dbReference type="PROSITE" id="PS51352">
    <property type="entry name" value="THIOREDOXIN_2"/>
    <property type="match status" value="1"/>
</dbReference>
<dbReference type="GO" id="GO:0030313">
    <property type="term" value="C:cell envelope"/>
    <property type="evidence" value="ECO:0007669"/>
    <property type="project" value="UniProtKB-SubCell"/>
</dbReference>
<gene>
    <name evidence="7" type="ORF">DXA63_07955</name>
</gene>
<keyword evidence="4" id="KW-0676">Redox-active center</keyword>
<accession>A0AA92UPT3</accession>
<reference evidence="7 8" key="1">
    <citation type="submission" date="2018-08" db="EMBL/GenBank/DDBJ databases">
        <title>A genome reference for cultivated species of the human gut microbiota.</title>
        <authorList>
            <person name="Zou Y."/>
            <person name="Xue W."/>
            <person name="Luo G."/>
        </authorList>
    </citation>
    <scope>NUCLEOTIDE SEQUENCE [LARGE SCALE GENOMIC DNA]</scope>
    <source>
        <strain evidence="7 8">OF03-3</strain>
    </source>
</reference>
<dbReference type="CDD" id="cd02966">
    <property type="entry name" value="TlpA_like_family"/>
    <property type="match status" value="1"/>
</dbReference>
<evidence type="ECO:0000259" key="6">
    <source>
        <dbReference type="PROSITE" id="PS51352"/>
    </source>
</evidence>
<dbReference type="PANTHER" id="PTHR42852:SF6">
    <property type="entry name" value="THIOL:DISULFIDE INTERCHANGE PROTEIN DSBE"/>
    <property type="match status" value="1"/>
</dbReference>
<dbReference type="PANTHER" id="PTHR42852">
    <property type="entry name" value="THIOL:DISULFIDE INTERCHANGE PROTEIN DSBE"/>
    <property type="match status" value="1"/>
</dbReference>
<keyword evidence="3" id="KW-1015">Disulfide bond</keyword>
<dbReference type="SUPFAM" id="SSF52833">
    <property type="entry name" value="Thioredoxin-like"/>
    <property type="match status" value="1"/>
</dbReference>
<comment type="subcellular location">
    <subcellularLocation>
        <location evidence="1">Cell envelope</location>
    </subcellularLocation>
</comment>
<protein>
    <submittedName>
        <fullName evidence="7">AhpC/TSA family protein</fullName>
    </submittedName>
</protein>
<evidence type="ECO:0000313" key="7">
    <source>
        <dbReference type="EMBL" id="RGX95092.1"/>
    </source>
</evidence>
<keyword evidence="5" id="KW-0732">Signal</keyword>
<evidence type="ECO:0000256" key="4">
    <source>
        <dbReference type="ARBA" id="ARBA00023284"/>
    </source>
</evidence>
<name>A0AA92UPT3_9BACT</name>
<feature type="signal peptide" evidence="5">
    <location>
        <begin position="1"/>
        <end position="20"/>
    </location>
</feature>
<dbReference type="InterPro" id="IPR050553">
    <property type="entry name" value="Thioredoxin_ResA/DsbE_sf"/>
</dbReference>
<evidence type="ECO:0000256" key="3">
    <source>
        <dbReference type="ARBA" id="ARBA00023157"/>
    </source>
</evidence>
<comment type="caution">
    <text evidence="7">The sequence shown here is derived from an EMBL/GenBank/DDBJ whole genome shotgun (WGS) entry which is preliminary data.</text>
</comment>
<dbReference type="InterPro" id="IPR036249">
    <property type="entry name" value="Thioredoxin-like_sf"/>
</dbReference>
<dbReference type="Gene3D" id="3.40.30.10">
    <property type="entry name" value="Glutaredoxin"/>
    <property type="match status" value="1"/>
</dbReference>
<sequence length="452" mass="52318">MKQRLCTFLVLASLALAASASIHLKGKVVNYSGGNVMLIQTSDTDMQNDTLQIAGDGSFEKEIKLLSPGIAYLGIEDRKAFCQVFLEDGMKLVVNITEGKVSKHAEDGNHGVVFDYAGDNKDCFDYLQSHDVFDIMERWPFERLDTISFASYRRLWTADVEAYKVDVNRVKSLVFRRMMNEQLDYTISSELFRWVWSDNRSHALDRDFVAWVESTDHNDMENQEFCSSYLRWYGKAHPLGKEEKGGSFTILTKAFQNQEIINRFADDMILSILKGAPEDMDEELAAYRKVSTNRKGWEEADKVYTHYVKLKKGSLAADFTMTDKDGKVFSLKDFRGKALYIDCWATWCGPCCGEIPYMEKLHEHFKNSKDVELISISLDSNKKKWLQKLKEDKPKWRQFICPDNFKSQLCQNYDIDAIPRFLFFDKEGRIISLDAKRPSEQDIIRYIDENLK</sequence>
<dbReference type="Pfam" id="PF08534">
    <property type="entry name" value="Redoxin"/>
    <property type="match status" value="1"/>
</dbReference>
<feature type="chain" id="PRO_5041745128" evidence="5">
    <location>
        <begin position="21"/>
        <end position="452"/>
    </location>
</feature>
<evidence type="ECO:0000256" key="2">
    <source>
        <dbReference type="ARBA" id="ARBA00022748"/>
    </source>
</evidence>
<dbReference type="InterPro" id="IPR025380">
    <property type="entry name" value="DUF4369"/>
</dbReference>
<proteinExistence type="predicted"/>
<dbReference type="AlphaFoldDB" id="A0AA92UPT3"/>
<evidence type="ECO:0000256" key="1">
    <source>
        <dbReference type="ARBA" id="ARBA00004196"/>
    </source>
</evidence>
<dbReference type="InterPro" id="IPR013740">
    <property type="entry name" value="Redoxin"/>
</dbReference>
<feature type="domain" description="Thioredoxin" evidence="6">
    <location>
        <begin position="310"/>
        <end position="452"/>
    </location>
</feature>
<keyword evidence="2" id="KW-0201">Cytochrome c-type biogenesis</keyword>
<dbReference type="Proteomes" id="UP000285604">
    <property type="component" value="Unassembled WGS sequence"/>
</dbReference>
<dbReference type="EMBL" id="QSCI01000029">
    <property type="protein sequence ID" value="RGX95092.1"/>
    <property type="molecule type" value="Genomic_DNA"/>
</dbReference>
<organism evidence="7 8">
    <name type="scientific">Segatella copri</name>
    <dbReference type="NCBI Taxonomy" id="165179"/>
    <lineage>
        <taxon>Bacteria</taxon>
        <taxon>Pseudomonadati</taxon>
        <taxon>Bacteroidota</taxon>
        <taxon>Bacteroidia</taxon>
        <taxon>Bacteroidales</taxon>
        <taxon>Prevotellaceae</taxon>
        <taxon>Segatella</taxon>
    </lineage>
</organism>
<evidence type="ECO:0000313" key="8">
    <source>
        <dbReference type="Proteomes" id="UP000285604"/>
    </source>
</evidence>
<evidence type="ECO:0000256" key="5">
    <source>
        <dbReference type="SAM" id="SignalP"/>
    </source>
</evidence>
<dbReference type="GO" id="GO:0016491">
    <property type="term" value="F:oxidoreductase activity"/>
    <property type="evidence" value="ECO:0007669"/>
    <property type="project" value="InterPro"/>
</dbReference>
<dbReference type="GO" id="GO:0017004">
    <property type="term" value="P:cytochrome complex assembly"/>
    <property type="evidence" value="ECO:0007669"/>
    <property type="project" value="UniProtKB-KW"/>
</dbReference>
<dbReference type="Pfam" id="PF14289">
    <property type="entry name" value="DUF4369"/>
    <property type="match status" value="1"/>
</dbReference>
<dbReference type="InterPro" id="IPR013766">
    <property type="entry name" value="Thioredoxin_domain"/>
</dbReference>